<sequence>MADDRIGWAVEMLAPKPAERILEIGCGHGVAATMVCDRLIDGRMLAIDRSAAMIEAARRRNAAFVAAGRAEFQVAELARADFGNAVFDKVFALRVGIFARGNPERELSVLRRHLAPQGRLFLFHDEPTRGARDLVGCLEAGLSRNGWTVQAWMTHEAKGCDIACVVAEAPGLAI</sequence>
<dbReference type="PANTHER" id="PTHR43464:SF19">
    <property type="entry name" value="UBIQUINONE BIOSYNTHESIS O-METHYLTRANSFERASE, MITOCHONDRIAL"/>
    <property type="match status" value="1"/>
</dbReference>
<dbReference type="Gene3D" id="3.40.50.150">
    <property type="entry name" value="Vaccinia Virus protein VP39"/>
    <property type="match status" value="1"/>
</dbReference>
<keyword evidence="3" id="KW-0949">S-adenosyl-L-methionine</keyword>
<evidence type="ECO:0000256" key="3">
    <source>
        <dbReference type="ARBA" id="ARBA00022691"/>
    </source>
</evidence>
<evidence type="ECO:0000259" key="4">
    <source>
        <dbReference type="Pfam" id="PF13649"/>
    </source>
</evidence>
<keyword evidence="1" id="KW-0489">Methyltransferase</keyword>
<dbReference type="GO" id="GO:0008168">
    <property type="term" value="F:methyltransferase activity"/>
    <property type="evidence" value="ECO:0007669"/>
    <property type="project" value="UniProtKB-KW"/>
</dbReference>
<evidence type="ECO:0000313" key="6">
    <source>
        <dbReference type="Proteomes" id="UP000006180"/>
    </source>
</evidence>
<evidence type="ECO:0000256" key="1">
    <source>
        <dbReference type="ARBA" id="ARBA00022603"/>
    </source>
</evidence>
<feature type="domain" description="Methyltransferase" evidence="4">
    <location>
        <begin position="21"/>
        <end position="118"/>
    </location>
</feature>
<keyword evidence="2" id="KW-0808">Transferase</keyword>
<dbReference type="Proteomes" id="UP000006180">
    <property type="component" value="Chromosome"/>
</dbReference>
<organism evidence="5 6">
    <name type="scientific">Sinorhizobium fredii (strain USDA 257)</name>
    <dbReference type="NCBI Taxonomy" id="1185652"/>
    <lineage>
        <taxon>Bacteria</taxon>
        <taxon>Pseudomonadati</taxon>
        <taxon>Pseudomonadota</taxon>
        <taxon>Alphaproteobacteria</taxon>
        <taxon>Hyphomicrobiales</taxon>
        <taxon>Rhizobiaceae</taxon>
        <taxon>Sinorhizobium/Ensifer group</taxon>
        <taxon>Sinorhizobium</taxon>
    </lineage>
</organism>
<proteinExistence type="predicted"/>
<dbReference type="GO" id="GO:0032259">
    <property type="term" value="P:methylation"/>
    <property type="evidence" value="ECO:0007669"/>
    <property type="project" value="UniProtKB-KW"/>
</dbReference>
<dbReference type="PATRIC" id="fig|1185652.3.peg.5211"/>
<dbReference type="STRING" id="1185652.USDA257_c50210"/>
<gene>
    <name evidence="5" type="ORF">USDA257_c50210</name>
</gene>
<dbReference type="PANTHER" id="PTHR43464">
    <property type="entry name" value="METHYLTRANSFERASE"/>
    <property type="match status" value="1"/>
</dbReference>
<dbReference type="InterPro" id="IPR041698">
    <property type="entry name" value="Methyltransf_25"/>
</dbReference>
<dbReference type="AlphaFoldDB" id="I3XCE2"/>
<dbReference type="CDD" id="cd02440">
    <property type="entry name" value="AdoMet_MTases"/>
    <property type="match status" value="1"/>
</dbReference>
<dbReference type="HOGENOM" id="CLU_081534_4_0_5"/>
<dbReference type="Pfam" id="PF13649">
    <property type="entry name" value="Methyltransf_25"/>
    <property type="match status" value="1"/>
</dbReference>
<dbReference type="RefSeq" id="WP_014765668.1">
    <property type="nucleotide sequence ID" value="NC_018000.1"/>
</dbReference>
<dbReference type="InterPro" id="IPR029063">
    <property type="entry name" value="SAM-dependent_MTases_sf"/>
</dbReference>
<reference evidence="5 6" key="1">
    <citation type="journal article" date="2012" name="J. Bacteriol.">
        <title>Complete genome sequence of the broad-host-range strain Sinorhizobium fredii USDA257.</title>
        <authorList>
            <person name="Schuldes J."/>
            <person name="Rodriguez Orbegoso M."/>
            <person name="Schmeisser C."/>
            <person name="Krishnan H.B."/>
            <person name="Daniel R."/>
            <person name="Streit W.R."/>
        </authorList>
    </citation>
    <scope>NUCLEOTIDE SEQUENCE [LARGE SCALE GENOMIC DNA]</scope>
    <source>
        <strain evidence="5 6">USDA 257</strain>
    </source>
</reference>
<dbReference type="SUPFAM" id="SSF53335">
    <property type="entry name" value="S-adenosyl-L-methionine-dependent methyltransferases"/>
    <property type="match status" value="1"/>
</dbReference>
<dbReference type="KEGG" id="sfd:USDA257_c50210"/>
<evidence type="ECO:0000256" key="2">
    <source>
        <dbReference type="ARBA" id="ARBA00022679"/>
    </source>
</evidence>
<dbReference type="EMBL" id="CP003563">
    <property type="protein sequence ID" value="AFL53548.1"/>
    <property type="molecule type" value="Genomic_DNA"/>
</dbReference>
<accession>I3XCE2</accession>
<evidence type="ECO:0000313" key="5">
    <source>
        <dbReference type="EMBL" id="AFL53548.1"/>
    </source>
</evidence>
<name>I3XCE2_SINF2</name>
<dbReference type="eggNOG" id="COG0500">
    <property type="taxonomic scope" value="Bacteria"/>
</dbReference>
<protein>
    <recommendedName>
        <fullName evidence="4">Methyltransferase domain-containing protein</fullName>
    </recommendedName>
</protein>